<evidence type="ECO:0000256" key="2">
    <source>
        <dbReference type="ARBA" id="ARBA00009399"/>
    </source>
</evidence>
<comment type="caution">
    <text evidence="8">The sequence shown here is derived from an EMBL/GenBank/DDBJ whole genome shotgun (WGS) entry which is preliminary data.</text>
</comment>
<keyword evidence="5 6" id="KW-0472">Membrane</keyword>
<keyword evidence="4 6" id="KW-1133">Transmembrane helix</keyword>
<dbReference type="Proteomes" id="UP000182486">
    <property type="component" value="Unassembled WGS sequence"/>
</dbReference>
<evidence type="ECO:0000313" key="8">
    <source>
        <dbReference type="EMBL" id="OJF10429.1"/>
    </source>
</evidence>
<comment type="similarity">
    <text evidence="2">Belongs to the GtrA family.</text>
</comment>
<dbReference type="Pfam" id="PF04138">
    <property type="entry name" value="GtrA_DPMS_TM"/>
    <property type="match status" value="1"/>
</dbReference>
<sequence length="142" mass="14837">MPSFDLGRLLRYGVSGAASTVTHLGVALALHDGAGLWPVVATTVGFAASIVVSYTLQRNWVFRSAVGHGVGAARFLAVTAVAWTVNTVTVGTGTSVLGLPYAYVQAFAIVCIPIVNYALNSRWTFTATEPPAPEPAAGCTRW</sequence>
<dbReference type="EMBL" id="MEIA01000476">
    <property type="protein sequence ID" value="OJF10429.1"/>
    <property type="molecule type" value="Genomic_DNA"/>
</dbReference>
<comment type="subcellular location">
    <subcellularLocation>
        <location evidence="1">Membrane</location>
        <topology evidence="1">Multi-pass membrane protein</topology>
    </subcellularLocation>
</comment>
<feature type="domain" description="GtrA/DPMS transmembrane" evidence="7">
    <location>
        <begin position="11"/>
        <end position="125"/>
    </location>
</feature>
<evidence type="ECO:0000256" key="3">
    <source>
        <dbReference type="ARBA" id="ARBA00022692"/>
    </source>
</evidence>
<protein>
    <recommendedName>
        <fullName evidence="7">GtrA/DPMS transmembrane domain-containing protein</fullName>
    </recommendedName>
</protein>
<feature type="transmembrane region" description="Helical" evidence="6">
    <location>
        <begin position="36"/>
        <end position="56"/>
    </location>
</feature>
<accession>A0A1K0FC74</accession>
<keyword evidence="3 6" id="KW-0812">Transmembrane</keyword>
<keyword evidence="9" id="KW-1185">Reference proteome</keyword>
<dbReference type="AlphaFoldDB" id="A0A1K0FC74"/>
<evidence type="ECO:0000259" key="7">
    <source>
        <dbReference type="Pfam" id="PF04138"/>
    </source>
</evidence>
<dbReference type="InterPro" id="IPR007267">
    <property type="entry name" value="GtrA_DPMS_TM"/>
</dbReference>
<evidence type="ECO:0000313" key="9">
    <source>
        <dbReference type="Proteomes" id="UP000182486"/>
    </source>
</evidence>
<dbReference type="GO" id="GO:0000271">
    <property type="term" value="P:polysaccharide biosynthetic process"/>
    <property type="evidence" value="ECO:0007669"/>
    <property type="project" value="InterPro"/>
</dbReference>
<evidence type="ECO:0000256" key="4">
    <source>
        <dbReference type="ARBA" id="ARBA00022989"/>
    </source>
</evidence>
<dbReference type="InterPro" id="IPR051401">
    <property type="entry name" value="GtrA_CellWall_Glycosyl"/>
</dbReference>
<proteinExistence type="inferred from homology"/>
<reference evidence="8 9" key="1">
    <citation type="submission" date="2016-09" db="EMBL/GenBank/DDBJ databases">
        <title>Couchioplanes caeruleus draft genome sequence.</title>
        <authorList>
            <person name="Sheehan J."/>
            <person name="Caffrey P."/>
        </authorList>
    </citation>
    <scope>NUCLEOTIDE SEQUENCE [LARGE SCALE GENOMIC DNA]</scope>
    <source>
        <strain evidence="8 9">DSM 43634</strain>
    </source>
</reference>
<organism evidence="8 9">
    <name type="scientific">Couchioplanes caeruleus subsp. caeruleus</name>
    <dbReference type="NCBI Taxonomy" id="56427"/>
    <lineage>
        <taxon>Bacteria</taxon>
        <taxon>Bacillati</taxon>
        <taxon>Actinomycetota</taxon>
        <taxon>Actinomycetes</taxon>
        <taxon>Micromonosporales</taxon>
        <taxon>Micromonosporaceae</taxon>
        <taxon>Couchioplanes</taxon>
    </lineage>
</organism>
<evidence type="ECO:0000256" key="1">
    <source>
        <dbReference type="ARBA" id="ARBA00004141"/>
    </source>
</evidence>
<dbReference type="PANTHER" id="PTHR38459">
    <property type="entry name" value="PROPHAGE BACTOPRENOL-LINKED GLUCOSE TRANSLOCASE HOMOLOG"/>
    <property type="match status" value="1"/>
</dbReference>
<dbReference type="RefSeq" id="WP_071809005.1">
    <property type="nucleotide sequence ID" value="NZ_MEIA01000476.1"/>
</dbReference>
<dbReference type="PANTHER" id="PTHR38459:SF1">
    <property type="entry name" value="PROPHAGE BACTOPRENOL-LINKED GLUCOSE TRANSLOCASE HOMOLOG"/>
    <property type="match status" value="1"/>
</dbReference>
<evidence type="ECO:0000256" key="5">
    <source>
        <dbReference type="ARBA" id="ARBA00023136"/>
    </source>
</evidence>
<feature type="transmembrane region" description="Helical" evidence="6">
    <location>
        <begin position="97"/>
        <end position="119"/>
    </location>
</feature>
<feature type="transmembrane region" description="Helical" evidence="6">
    <location>
        <begin position="65"/>
        <end position="85"/>
    </location>
</feature>
<evidence type="ECO:0000256" key="6">
    <source>
        <dbReference type="SAM" id="Phobius"/>
    </source>
</evidence>
<dbReference type="GO" id="GO:0005886">
    <property type="term" value="C:plasma membrane"/>
    <property type="evidence" value="ECO:0007669"/>
    <property type="project" value="TreeGrafter"/>
</dbReference>
<name>A0A1K0FC74_9ACTN</name>
<gene>
    <name evidence="8" type="ORF">BG844_31675</name>
</gene>